<name>A0AA88DTF5_FICCA</name>
<feature type="compositionally biased region" description="Basic and acidic residues" evidence="1">
    <location>
        <begin position="110"/>
        <end position="119"/>
    </location>
</feature>
<organism evidence="2 3">
    <name type="scientific">Ficus carica</name>
    <name type="common">Common fig</name>
    <dbReference type="NCBI Taxonomy" id="3494"/>
    <lineage>
        <taxon>Eukaryota</taxon>
        <taxon>Viridiplantae</taxon>
        <taxon>Streptophyta</taxon>
        <taxon>Embryophyta</taxon>
        <taxon>Tracheophyta</taxon>
        <taxon>Spermatophyta</taxon>
        <taxon>Magnoliopsida</taxon>
        <taxon>eudicotyledons</taxon>
        <taxon>Gunneridae</taxon>
        <taxon>Pentapetalae</taxon>
        <taxon>rosids</taxon>
        <taxon>fabids</taxon>
        <taxon>Rosales</taxon>
        <taxon>Moraceae</taxon>
        <taxon>Ficeae</taxon>
        <taxon>Ficus</taxon>
    </lineage>
</organism>
<dbReference type="EMBL" id="BTGU01000110">
    <property type="protein sequence ID" value="GMN61365.1"/>
    <property type="molecule type" value="Genomic_DNA"/>
</dbReference>
<evidence type="ECO:0000313" key="3">
    <source>
        <dbReference type="Proteomes" id="UP001187192"/>
    </source>
</evidence>
<dbReference type="Proteomes" id="UP001187192">
    <property type="component" value="Unassembled WGS sequence"/>
</dbReference>
<accession>A0AA88DTF5</accession>
<feature type="compositionally biased region" description="Low complexity" evidence="1">
    <location>
        <begin position="56"/>
        <end position="65"/>
    </location>
</feature>
<feature type="region of interest" description="Disordered" evidence="1">
    <location>
        <begin position="52"/>
        <end position="224"/>
    </location>
</feature>
<keyword evidence="3" id="KW-1185">Reference proteome</keyword>
<feature type="compositionally biased region" description="Acidic residues" evidence="1">
    <location>
        <begin position="176"/>
        <end position="188"/>
    </location>
</feature>
<proteinExistence type="predicted"/>
<gene>
    <name evidence="2" type="ORF">TIFTF001_030456</name>
</gene>
<sequence>MLMPEMAFPAGLGARSDPAGSATLGTRWVRRPVGATGLIDGRHVALGPDGDLTCDGSWWAASAAGGPRGSEYSEQWPPEYPVSTELSPPRPNECSQSSSDPSREGCPVVGDDRNLESFARHRQSQPPRSPSTTTTTTPFPSPTPSSSTTPLTTRPSPSMTRSMSSMMTSSLRTPKDDDDFLENSPQDDDEHHSPNKNHAIRWVSAANPPRIRRESQLWSEKKTR</sequence>
<dbReference type="AlphaFoldDB" id="A0AA88DTF5"/>
<reference evidence="2" key="1">
    <citation type="submission" date="2023-07" db="EMBL/GenBank/DDBJ databases">
        <title>draft genome sequence of fig (Ficus carica).</title>
        <authorList>
            <person name="Takahashi T."/>
            <person name="Nishimura K."/>
        </authorList>
    </citation>
    <scope>NUCLEOTIDE SEQUENCE</scope>
</reference>
<feature type="compositionally biased region" description="Basic and acidic residues" evidence="1">
    <location>
        <begin position="211"/>
        <end position="224"/>
    </location>
</feature>
<evidence type="ECO:0000313" key="2">
    <source>
        <dbReference type="EMBL" id="GMN61365.1"/>
    </source>
</evidence>
<evidence type="ECO:0000256" key="1">
    <source>
        <dbReference type="SAM" id="MobiDB-lite"/>
    </source>
</evidence>
<feature type="compositionally biased region" description="Low complexity" evidence="1">
    <location>
        <begin position="130"/>
        <end position="172"/>
    </location>
</feature>
<comment type="caution">
    <text evidence="2">The sequence shown here is derived from an EMBL/GenBank/DDBJ whole genome shotgun (WGS) entry which is preliminary data.</text>
</comment>
<protein>
    <submittedName>
        <fullName evidence="2">Uncharacterized protein</fullName>
    </submittedName>
</protein>